<dbReference type="EMBL" id="GGEC01006610">
    <property type="protein sequence ID" value="MBW87093.1"/>
    <property type="molecule type" value="Transcribed_RNA"/>
</dbReference>
<name>A0A2P2J0V1_RHIMU</name>
<dbReference type="AlphaFoldDB" id="A0A2P2J0V1"/>
<reference evidence="1" key="1">
    <citation type="submission" date="2018-02" db="EMBL/GenBank/DDBJ databases">
        <title>Rhizophora mucronata_Transcriptome.</title>
        <authorList>
            <person name="Meera S.P."/>
            <person name="Sreeshan A."/>
            <person name="Augustine A."/>
        </authorList>
    </citation>
    <scope>NUCLEOTIDE SEQUENCE</scope>
    <source>
        <tissue evidence="1">Leaf</tissue>
    </source>
</reference>
<sequence length="34" mass="3836">MTTPLKISWNQSKLAVSIAFSYFTNTICLTTNQL</sequence>
<accession>A0A2P2J0V1</accession>
<proteinExistence type="predicted"/>
<organism evidence="1">
    <name type="scientific">Rhizophora mucronata</name>
    <name type="common">Asiatic mangrove</name>
    <dbReference type="NCBI Taxonomy" id="61149"/>
    <lineage>
        <taxon>Eukaryota</taxon>
        <taxon>Viridiplantae</taxon>
        <taxon>Streptophyta</taxon>
        <taxon>Embryophyta</taxon>
        <taxon>Tracheophyta</taxon>
        <taxon>Spermatophyta</taxon>
        <taxon>Magnoliopsida</taxon>
        <taxon>eudicotyledons</taxon>
        <taxon>Gunneridae</taxon>
        <taxon>Pentapetalae</taxon>
        <taxon>rosids</taxon>
        <taxon>fabids</taxon>
        <taxon>Malpighiales</taxon>
        <taxon>Rhizophoraceae</taxon>
        <taxon>Rhizophora</taxon>
    </lineage>
</organism>
<protein>
    <submittedName>
        <fullName evidence="1">Uncharacterized protein</fullName>
    </submittedName>
</protein>
<evidence type="ECO:0000313" key="1">
    <source>
        <dbReference type="EMBL" id="MBW87093.1"/>
    </source>
</evidence>